<feature type="domain" description="Reverse transcriptase RNase H-like" evidence="9">
    <location>
        <begin position="986"/>
        <end position="1058"/>
    </location>
</feature>
<accession>A0ABY6KQ71</accession>
<dbReference type="PANTHER" id="PTHR10492">
    <property type="match status" value="1"/>
</dbReference>
<keyword evidence="4" id="KW-0255">Endonuclease</keyword>
<sequence>MHEQSHVIYRLAVHLPNTQALYFNENDSADNLHQKLSKSSTLMEWFKLNQNDQEARNYFYREIPNHYVWETKKTKGTWKPRQRGGENVIGRMYTVSVSDQERYFLRILLLHVKGATSFEYLRTVDGILHSTFKKAAQAHGLLLDDTMWRLTIRDACLLSMPQKLRELFAYICVYGPPTSPLELWQEFKEQFTEDFCHRHTINNSISHESCESFAMREVQNILVLHGRSFKEFDLPEPASHLPCLIEDYDEAYELSMAAEMREILNDGQRAAYNVIIDALEDSESRTPKRFFIDGPGGSGKTFLYELLMHHVRGFNDVVLPSATTGIAANLLTGGRTMHSFYGIPVPINETPVSQIKMDTNAAKLLKTAKLLIIDECTMAHRHALLLIDRLLREVMSESVSLSARFHLEAKTEIVDSCIKQSYLWSNFSRLPLGANMRCSDIDYCEWLLKLGNGELTNEHNLGEDVIEIPSELLCTQSIVIDIFGHQISIDITNTKSIEILASHAILCPKNDDVDLLNSEIMDRITGVDTVYKSDDTVVTDEDDIRENYPVEFLNSLSPSGMPPHRLRLKIGAIVMLLRNLNTKKALCNSTRLIVTNLLPNVIAAKVITGSAAGDDVFIPRIDLCPSEIKLPFRLKRRQFPIKLAFAMTINKFQGQSLKKLEYIYHSRYLVMANRMFEKFDENLENVENYIYRLKQFMLISKTKEDFKTPFLISSIGPKYFGILQNLVFPEEVDQVPFDKLCKILLKHFNPKTNIIYERFVFQKMDQKSGEAISKYIIRLKEQAQRCNFGDFLQESLRDRFVAGIIDTPTQKKLLQEEGLTFEGALDIALSAESADNDLHNLKRSEDAHWSPQHLHAINNPCKHCGIKCHLDVKADFIPKFYKFRQVPFALKQLVENEIDKLVDLNILSPIDKSDCASPLVCVAKPNGQIRLCADFKKSLNPYLEDVKYPIPNIDSVLSNFQGKKLFTKLDLSKAYHQIEMDDISKKTLNVHERKYSQVEREGLAIVFAVNKLKNYLFGRKFTIYTDHKPLITIFGDKTNLPPLIANRLHRWALTLSNYSFEIKYKKGKDNIIPDFLSRFPECQEDNLEYNDGSGEILLLNTSIIDHVLVAHETQLDRTLFKLYKIIETGELPSSPNDDLIPYLKRIDDFTILQECIFLENRMVIPKSLHERAEVSVREVKKLLKKQLYENEQVELNLALSRALFFIRTDVNIRKGTSPAELFLGRKIRSRLSVLSKEEVKASKFNSQYVNIRKLSFDDEAMALGDGWRRREGGEVLVVRWIVDVCCEHIGFVMASGLKGLWQLKVGYLPKAGSGDVLDMFHELCHDVRDFVVATMIRVVSGVIGITQKDETCWMAP</sequence>
<evidence type="ECO:0000256" key="1">
    <source>
        <dbReference type="ARBA" id="ARBA00022679"/>
    </source>
</evidence>
<comment type="cofactor">
    <cofactor evidence="7">
        <name>Mg(2+)</name>
        <dbReference type="ChEBI" id="CHEBI:18420"/>
    </cofactor>
</comment>
<dbReference type="InterPro" id="IPR010285">
    <property type="entry name" value="DNA_helicase_pif1-like_DEAD"/>
</dbReference>
<dbReference type="PANTHER" id="PTHR10492:SF57">
    <property type="entry name" value="ATP-DEPENDENT DNA HELICASE"/>
    <property type="match status" value="1"/>
</dbReference>
<dbReference type="EMBL" id="CP092870">
    <property type="protein sequence ID" value="UYV71022.1"/>
    <property type="molecule type" value="Genomic_DNA"/>
</dbReference>
<dbReference type="Pfam" id="PF17917">
    <property type="entry name" value="RT_RNaseH"/>
    <property type="match status" value="1"/>
</dbReference>
<keyword evidence="6" id="KW-0695">RNA-directed DNA polymerase</keyword>
<evidence type="ECO:0000259" key="10">
    <source>
        <dbReference type="Pfam" id="PF21530"/>
    </source>
</evidence>
<dbReference type="CDD" id="cd09274">
    <property type="entry name" value="RNase_HI_RT_Ty3"/>
    <property type="match status" value="1"/>
</dbReference>
<dbReference type="Gene3D" id="3.40.50.300">
    <property type="entry name" value="P-loop containing nucleotide triphosphate hydrolases"/>
    <property type="match status" value="1"/>
</dbReference>
<dbReference type="InterPro" id="IPR027417">
    <property type="entry name" value="P-loop_NTPase"/>
</dbReference>
<evidence type="ECO:0000256" key="2">
    <source>
        <dbReference type="ARBA" id="ARBA00022695"/>
    </source>
</evidence>
<gene>
    <name evidence="11" type="ORF">LAZ67_8001449</name>
</gene>
<evidence type="ECO:0000256" key="6">
    <source>
        <dbReference type="ARBA" id="ARBA00022918"/>
    </source>
</evidence>
<evidence type="ECO:0000259" key="8">
    <source>
        <dbReference type="Pfam" id="PF05970"/>
    </source>
</evidence>
<keyword evidence="3" id="KW-0540">Nuclease</keyword>
<organism evidence="11 12">
    <name type="scientific">Cordylochernes scorpioides</name>
    <dbReference type="NCBI Taxonomy" id="51811"/>
    <lineage>
        <taxon>Eukaryota</taxon>
        <taxon>Metazoa</taxon>
        <taxon>Ecdysozoa</taxon>
        <taxon>Arthropoda</taxon>
        <taxon>Chelicerata</taxon>
        <taxon>Arachnida</taxon>
        <taxon>Pseudoscorpiones</taxon>
        <taxon>Cheliferoidea</taxon>
        <taxon>Chernetidae</taxon>
        <taxon>Cordylochernes</taxon>
    </lineage>
</organism>
<proteinExistence type="inferred from homology"/>
<keyword evidence="12" id="KW-1185">Reference proteome</keyword>
<dbReference type="Gene3D" id="3.10.10.10">
    <property type="entry name" value="HIV Type 1 Reverse Transcriptase, subunit A, domain 1"/>
    <property type="match status" value="1"/>
</dbReference>
<evidence type="ECO:0000256" key="4">
    <source>
        <dbReference type="ARBA" id="ARBA00022759"/>
    </source>
</evidence>
<dbReference type="InterPro" id="IPR041373">
    <property type="entry name" value="RT_RNaseH"/>
</dbReference>
<dbReference type="InterPro" id="IPR049163">
    <property type="entry name" value="Pif1-like_2B_dom"/>
</dbReference>
<dbReference type="SUPFAM" id="SSF56672">
    <property type="entry name" value="DNA/RNA polymerases"/>
    <property type="match status" value="1"/>
</dbReference>
<feature type="domain" description="DNA helicase Pif1-like DEAD-box helicase" evidence="8">
    <location>
        <begin position="264"/>
        <end position="459"/>
    </location>
</feature>
<evidence type="ECO:0000259" key="9">
    <source>
        <dbReference type="Pfam" id="PF17917"/>
    </source>
</evidence>
<keyword evidence="7" id="KW-0234">DNA repair</keyword>
<dbReference type="Proteomes" id="UP001235939">
    <property type="component" value="Chromosome 08"/>
</dbReference>
<evidence type="ECO:0000313" key="11">
    <source>
        <dbReference type="EMBL" id="UYV71022.1"/>
    </source>
</evidence>
<evidence type="ECO:0000313" key="12">
    <source>
        <dbReference type="Proteomes" id="UP001235939"/>
    </source>
</evidence>
<name>A0ABY6KQ71_9ARAC</name>
<dbReference type="Pfam" id="PF21530">
    <property type="entry name" value="Pif1_2B_dom"/>
    <property type="match status" value="1"/>
</dbReference>
<dbReference type="EC" id="5.6.2.3" evidence="7"/>
<evidence type="ECO:0000256" key="3">
    <source>
        <dbReference type="ARBA" id="ARBA00022722"/>
    </source>
</evidence>
<keyword evidence="7" id="KW-0233">DNA recombination</keyword>
<keyword evidence="2" id="KW-0548">Nucleotidyltransferase</keyword>
<dbReference type="Gene3D" id="3.30.70.270">
    <property type="match status" value="1"/>
</dbReference>
<evidence type="ECO:0000256" key="7">
    <source>
        <dbReference type="RuleBase" id="RU363044"/>
    </source>
</evidence>
<keyword evidence="7" id="KW-0067">ATP-binding</keyword>
<keyword evidence="7" id="KW-0547">Nucleotide-binding</keyword>
<keyword evidence="7" id="KW-0227">DNA damage</keyword>
<dbReference type="InterPro" id="IPR043502">
    <property type="entry name" value="DNA/RNA_pol_sf"/>
</dbReference>
<comment type="catalytic activity">
    <reaction evidence="7">
        <text>ATP + H2O = ADP + phosphate + H(+)</text>
        <dbReference type="Rhea" id="RHEA:13065"/>
        <dbReference type="ChEBI" id="CHEBI:15377"/>
        <dbReference type="ChEBI" id="CHEBI:15378"/>
        <dbReference type="ChEBI" id="CHEBI:30616"/>
        <dbReference type="ChEBI" id="CHEBI:43474"/>
        <dbReference type="ChEBI" id="CHEBI:456216"/>
        <dbReference type="EC" id="5.6.2.3"/>
    </reaction>
</comment>
<feature type="domain" description="DNA helicase Pif1-like 2B" evidence="10">
    <location>
        <begin position="551"/>
        <end position="597"/>
    </location>
</feature>
<keyword evidence="7" id="KW-0347">Helicase</keyword>
<reference evidence="11 12" key="1">
    <citation type="submission" date="2022-01" db="EMBL/GenBank/DDBJ databases">
        <title>A chromosomal length assembly of Cordylochernes scorpioides.</title>
        <authorList>
            <person name="Zeh D."/>
            <person name="Zeh J."/>
        </authorList>
    </citation>
    <scope>NUCLEOTIDE SEQUENCE [LARGE SCALE GENOMIC DNA]</scope>
    <source>
        <strain evidence="11">IN4F17</strain>
        <tissue evidence="11">Whole Body</tissue>
    </source>
</reference>
<dbReference type="InterPro" id="IPR043128">
    <property type="entry name" value="Rev_trsase/Diguanyl_cyclase"/>
</dbReference>
<keyword evidence="1" id="KW-0808">Transferase</keyword>
<protein>
    <recommendedName>
        <fullName evidence="7">ATP-dependent DNA helicase</fullName>
        <ecNumber evidence="7">5.6.2.3</ecNumber>
    </recommendedName>
</protein>
<comment type="similarity">
    <text evidence="7">Belongs to the helicase family.</text>
</comment>
<dbReference type="Pfam" id="PF05970">
    <property type="entry name" value="PIF1"/>
    <property type="match status" value="1"/>
</dbReference>
<dbReference type="SUPFAM" id="SSF52540">
    <property type="entry name" value="P-loop containing nucleoside triphosphate hydrolases"/>
    <property type="match status" value="2"/>
</dbReference>
<evidence type="ECO:0000256" key="5">
    <source>
        <dbReference type="ARBA" id="ARBA00022801"/>
    </source>
</evidence>
<keyword evidence="5 7" id="KW-0378">Hydrolase</keyword>